<proteinExistence type="inferred from homology"/>
<feature type="domain" description="Apple" evidence="24">
    <location>
        <begin position="328"/>
        <end position="406"/>
    </location>
</feature>
<protein>
    <recommendedName>
        <fullName evidence="17">Receptor-like serine/threonine-protein kinase</fullName>
        <ecNumber evidence="17">2.7.11.1</ecNumber>
    </recommendedName>
</protein>
<dbReference type="GO" id="GO:0005524">
    <property type="term" value="F:ATP binding"/>
    <property type="evidence" value="ECO:0007669"/>
    <property type="project" value="UniProtKB-UniRule"/>
</dbReference>
<evidence type="ECO:0000313" key="26">
    <source>
        <dbReference type="Proteomes" id="UP000623129"/>
    </source>
</evidence>
<comment type="similarity">
    <text evidence="17">Belongs to the protein kinase superfamily. Ser/Thr protein kinase family.</text>
</comment>
<evidence type="ECO:0000256" key="1">
    <source>
        <dbReference type="ARBA" id="ARBA00004479"/>
    </source>
</evidence>
<evidence type="ECO:0000256" key="17">
    <source>
        <dbReference type="PIRNR" id="PIRNR000641"/>
    </source>
</evidence>
<dbReference type="Gene3D" id="1.10.510.10">
    <property type="entry name" value="Transferase(Phosphotransferase) domain 1"/>
    <property type="match status" value="1"/>
</dbReference>
<dbReference type="SUPFAM" id="SSF51110">
    <property type="entry name" value="alpha-D-mannose-specific plant lectins"/>
    <property type="match status" value="1"/>
</dbReference>
<comment type="catalytic activity">
    <reaction evidence="16 17">
        <text>L-seryl-[protein] + ATP = O-phospho-L-seryl-[protein] + ADP + H(+)</text>
        <dbReference type="Rhea" id="RHEA:17989"/>
        <dbReference type="Rhea" id="RHEA-COMP:9863"/>
        <dbReference type="Rhea" id="RHEA-COMP:11604"/>
        <dbReference type="ChEBI" id="CHEBI:15378"/>
        <dbReference type="ChEBI" id="CHEBI:29999"/>
        <dbReference type="ChEBI" id="CHEBI:30616"/>
        <dbReference type="ChEBI" id="CHEBI:83421"/>
        <dbReference type="ChEBI" id="CHEBI:456216"/>
        <dbReference type="EC" id="2.7.11.1"/>
    </reaction>
</comment>
<evidence type="ECO:0000256" key="2">
    <source>
        <dbReference type="ARBA" id="ARBA00022527"/>
    </source>
</evidence>
<dbReference type="PROSITE" id="PS50927">
    <property type="entry name" value="BULB_LECTIN"/>
    <property type="match status" value="1"/>
</dbReference>
<keyword evidence="13 25" id="KW-0675">Receptor</keyword>
<dbReference type="SUPFAM" id="SSF56112">
    <property type="entry name" value="Protein kinase-like (PK-like)"/>
    <property type="match status" value="1"/>
</dbReference>
<dbReference type="PIRSF" id="PIRSF000641">
    <property type="entry name" value="SRK"/>
    <property type="match status" value="1"/>
</dbReference>
<dbReference type="InterPro" id="IPR000742">
    <property type="entry name" value="EGF"/>
</dbReference>
<keyword evidence="5 20" id="KW-0812">Transmembrane</keyword>
<evidence type="ECO:0000256" key="9">
    <source>
        <dbReference type="ARBA" id="ARBA00022840"/>
    </source>
</evidence>
<feature type="domain" description="Protein kinase" evidence="21">
    <location>
        <begin position="512"/>
        <end position="800"/>
    </location>
</feature>
<dbReference type="GO" id="GO:0048544">
    <property type="term" value="P:recognition of pollen"/>
    <property type="evidence" value="ECO:0007669"/>
    <property type="project" value="InterPro"/>
</dbReference>
<evidence type="ECO:0000256" key="10">
    <source>
        <dbReference type="ARBA" id="ARBA00022989"/>
    </source>
</evidence>
<dbReference type="InterPro" id="IPR000719">
    <property type="entry name" value="Prot_kinase_dom"/>
</dbReference>
<dbReference type="CDD" id="cd00028">
    <property type="entry name" value="B_lectin"/>
    <property type="match status" value="1"/>
</dbReference>
<keyword evidence="11 20" id="KW-0472">Membrane</keyword>
<dbReference type="FunFam" id="2.90.10.10:FF:000006">
    <property type="entry name" value="Serine/threonine-protein kinase"/>
    <property type="match status" value="1"/>
</dbReference>
<accession>A0A833R4S2</accession>
<evidence type="ECO:0000259" key="22">
    <source>
        <dbReference type="PROSITE" id="PS50026"/>
    </source>
</evidence>
<feature type="domain" description="EGF-like" evidence="22">
    <location>
        <begin position="278"/>
        <end position="314"/>
    </location>
</feature>
<evidence type="ECO:0000256" key="6">
    <source>
        <dbReference type="ARBA" id="ARBA00022729"/>
    </source>
</evidence>
<dbReference type="Gene3D" id="3.30.200.20">
    <property type="entry name" value="Phosphorylase Kinase, domain 1"/>
    <property type="match status" value="1"/>
</dbReference>
<keyword evidence="4 17" id="KW-0808">Transferase</keyword>
<evidence type="ECO:0000256" key="18">
    <source>
        <dbReference type="PROSITE-ProRule" id="PRU00076"/>
    </source>
</evidence>
<evidence type="ECO:0000256" key="12">
    <source>
        <dbReference type="ARBA" id="ARBA00023157"/>
    </source>
</evidence>
<evidence type="ECO:0000256" key="4">
    <source>
        <dbReference type="ARBA" id="ARBA00022679"/>
    </source>
</evidence>
<evidence type="ECO:0000256" key="19">
    <source>
        <dbReference type="PROSITE-ProRule" id="PRU10141"/>
    </source>
</evidence>
<dbReference type="InterPro" id="IPR000858">
    <property type="entry name" value="S_locus_glycoprot_dom"/>
</dbReference>
<dbReference type="CDD" id="cd00053">
    <property type="entry name" value="EGF"/>
    <property type="match status" value="1"/>
</dbReference>
<comment type="subcellular location">
    <subcellularLocation>
        <location evidence="1">Membrane</location>
        <topology evidence="1">Single-pass type I membrane protein</topology>
    </subcellularLocation>
</comment>
<evidence type="ECO:0000256" key="13">
    <source>
        <dbReference type="ARBA" id="ARBA00023170"/>
    </source>
</evidence>
<dbReference type="FunFam" id="3.30.200.20:FF:000059">
    <property type="entry name" value="S-receptor-like serine/threonine-protein kinase"/>
    <property type="match status" value="1"/>
</dbReference>
<evidence type="ECO:0000259" key="23">
    <source>
        <dbReference type="PROSITE" id="PS50927"/>
    </source>
</evidence>
<dbReference type="InterPro" id="IPR011009">
    <property type="entry name" value="Kinase-like_dom_sf"/>
</dbReference>
<dbReference type="CDD" id="cd14066">
    <property type="entry name" value="STKc_IRAK"/>
    <property type="match status" value="1"/>
</dbReference>
<keyword evidence="7 17" id="KW-0547">Nucleotide-binding</keyword>
<comment type="catalytic activity">
    <reaction evidence="15 17">
        <text>L-threonyl-[protein] + ATP = O-phospho-L-threonyl-[protein] + ADP + H(+)</text>
        <dbReference type="Rhea" id="RHEA:46608"/>
        <dbReference type="Rhea" id="RHEA-COMP:11060"/>
        <dbReference type="Rhea" id="RHEA-COMP:11605"/>
        <dbReference type="ChEBI" id="CHEBI:15378"/>
        <dbReference type="ChEBI" id="CHEBI:30013"/>
        <dbReference type="ChEBI" id="CHEBI:30616"/>
        <dbReference type="ChEBI" id="CHEBI:61977"/>
        <dbReference type="ChEBI" id="CHEBI:456216"/>
        <dbReference type="EC" id="2.7.11.1"/>
    </reaction>
</comment>
<evidence type="ECO:0000256" key="14">
    <source>
        <dbReference type="ARBA" id="ARBA00023180"/>
    </source>
</evidence>
<sequence length="800" mass="90548">MYTILASVYLIFTFSPLVFTMATNNRLYKGSSLLVEDSSALLISPNGTFTCGFREVGNNSFTFSIWFSKSANRTVVWSANPSRPVNGIGSSVVLRKEGNMVLIDHDGEIIWSTNTNTPKVSHAEILETGNLVVVDYNSDKLWQSFGYPTDTLLPSQPITQSTKLVSANISQNSSSYYSFEFSDYGILSLFYVGLEVKSIYFPDSDTNRWNNNRFYFNSTQKGFLDDKGQFLSSDNFAFQASDYGSMIKRRLTLDSDGILRLYSLDESEGSWTISYQVLAQPCKTNGLCGNNGICQYTPVPSCSCPPGYKMSDTSDWRKGCKKKFRLICGDKMQMVSLPHTDFPGSDYNYTMYISSEDCQDRCLRDCSCVAVAYHQAYGICYLKSQLYNGLTAPDSVQGTIFLKLPQFINVTNEYIPQSSWFYTPKAPKLSCNVKEVWANFSDIDFKSQGLGKLVYLYGFVAAFFVIEVLFIALGCLFICRKEGEPIEVLEGYKAISDQFRRYTYKEVVKATKNFRDELGRGASGVVYKGTLNDERSVAVKKLEYMTQGEEEFQAELSVIGRIYHMNLVRIWGFCSGGAHRILISEHIENGSLDKMLFSEEDDGKLLGWKQRYKIAIGVAKGLAYLHHECLEWVIHCDMKPENILLDTNLEPKITDFGMVKFLHRGGSRTKVSGIRGTRGYIAPEWAYNLPITAKVDVYSFGVVLLELVTGVRVSNMVIDGEEEELGVRRLVEVIWEKLKRDEYWIYQLVDARLEGCFDRAQAEAMLELATICVEEEPDKRPKMSYVLQILLSLDYEADSF</sequence>
<comment type="caution">
    <text evidence="25">The sequence shown here is derived from an EMBL/GenBank/DDBJ whole genome shotgun (WGS) entry which is preliminary data.</text>
</comment>
<dbReference type="PROSITE" id="PS00108">
    <property type="entry name" value="PROTEIN_KINASE_ST"/>
    <property type="match status" value="1"/>
</dbReference>
<evidence type="ECO:0000313" key="25">
    <source>
        <dbReference type="EMBL" id="KAF3333587.1"/>
    </source>
</evidence>
<dbReference type="PROSITE" id="PS00107">
    <property type="entry name" value="PROTEIN_KINASE_ATP"/>
    <property type="match status" value="1"/>
</dbReference>
<evidence type="ECO:0000256" key="15">
    <source>
        <dbReference type="ARBA" id="ARBA00047899"/>
    </source>
</evidence>
<dbReference type="PROSITE" id="PS50011">
    <property type="entry name" value="PROTEIN_KINASE_DOM"/>
    <property type="match status" value="1"/>
</dbReference>
<dbReference type="InterPro" id="IPR008271">
    <property type="entry name" value="Ser/Thr_kinase_AS"/>
</dbReference>
<dbReference type="GO" id="GO:0016020">
    <property type="term" value="C:membrane"/>
    <property type="evidence" value="ECO:0007669"/>
    <property type="project" value="UniProtKB-SubCell"/>
</dbReference>
<dbReference type="AlphaFoldDB" id="A0A833R4S2"/>
<keyword evidence="9 17" id="KW-0067">ATP-binding</keyword>
<keyword evidence="8 17" id="KW-0418">Kinase</keyword>
<dbReference type="Pfam" id="PF00069">
    <property type="entry name" value="Pkinase"/>
    <property type="match status" value="1"/>
</dbReference>
<organism evidence="25 26">
    <name type="scientific">Carex littledalei</name>
    <dbReference type="NCBI Taxonomy" id="544730"/>
    <lineage>
        <taxon>Eukaryota</taxon>
        <taxon>Viridiplantae</taxon>
        <taxon>Streptophyta</taxon>
        <taxon>Embryophyta</taxon>
        <taxon>Tracheophyta</taxon>
        <taxon>Spermatophyta</taxon>
        <taxon>Magnoliopsida</taxon>
        <taxon>Liliopsida</taxon>
        <taxon>Poales</taxon>
        <taxon>Cyperaceae</taxon>
        <taxon>Cyperoideae</taxon>
        <taxon>Cariceae</taxon>
        <taxon>Carex</taxon>
        <taxon>Carex subgen. Euthyceras</taxon>
    </lineage>
</organism>
<name>A0A833R4S2_9POAL</name>
<dbReference type="SMART" id="SM00108">
    <property type="entry name" value="B_lectin"/>
    <property type="match status" value="1"/>
</dbReference>
<dbReference type="GO" id="GO:0051707">
    <property type="term" value="P:response to other organism"/>
    <property type="evidence" value="ECO:0007669"/>
    <property type="project" value="UniProtKB-ARBA"/>
</dbReference>
<keyword evidence="6" id="KW-0732">Signal</keyword>
<keyword evidence="2 17" id="KW-0723">Serine/threonine-protein kinase</keyword>
<keyword evidence="3 18" id="KW-0245">EGF-like domain</keyword>
<dbReference type="PROSITE" id="PS50948">
    <property type="entry name" value="PAN"/>
    <property type="match status" value="1"/>
</dbReference>
<dbReference type="InterPro" id="IPR017441">
    <property type="entry name" value="Protein_kinase_ATP_BS"/>
</dbReference>
<keyword evidence="14" id="KW-0325">Glycoprotein</keyword>
<dbReference type="Gene3D" id="3.50.4.10">
    <property type="entry name" value="Hepatocyte Growth Factor"/>
    <property type="match status" value="1"/>
</dbReference>
<evidence type="ECO:0000256" key="11">
    <source>
        <dbReference type="ARBA" id="ARBA00023136"/>
    </source>
</evidence>
<dbReference type="Pfam" id="PF08276">
    <property type="entry name" value="PAN_2"/>
    <property type="match status" value="1"/>
</dbReference>
<evidence type="ECO:0000256" key="3">
    <source>
        <dbReference type="ARBA" id="ARBA00022536"/>
    </source>
</evidence>
<dbReference type="GO" id="GO:0004674">
    <property type="term" value="F:protein serine/threonine kinase activity"/>
    <property type="evidence" value="ECO:0007669"/>
    <property type="project" value="UniProtKB-KW"/>
</dbReference>
<dbReference type="PANTHER" id="PTHR47974">
    <property type="entry name" value="OS07G0415500 PROTEIN"/>
    <property type="match status" value="1"/>
</dbReference>
<dbReference type="InterPro" id="IPR001480">
    <property type="entry name" value="Bulb-type_lectin_dom"/>
</dbReference>
<keyword evidence="10 20" id="KW-1133">Transmembrane helix</keyword>
<evidence type="ECO:0000256" key="5">
    <source>
        <dbReference type="ARBA" id="ARBA00022692"/>
    </source>
</evidence>
<evidence type="ECO:0000256" key="8">
    <source>
        <dbReference type="ARBA" id="ARBA00022777"/>
    </source>
</evidence>
<keyword evidence="12" id="KW-1015">Disulfide bond</keyword>
<feature type="transmembrane region" description="Helical" evidence="20">
    <location>
        <begin position="454"/>
        <end position="479"/>
    </location>
</feature>
<dbReference type="OrthoDB" id="619632at2759"/>
<comment type="caution">
    <text evidence="18">Lacks conserved residue(s) required for the propagation of feature annotation.</text>
</comment>
<keyword evidence="26" id="KW-1185">Reference proteome</keyword>
<dbReference type="FunFam" id="1.10.510.10:FF:000302">
    <property type="entry name" value="Serine/threonine-protein kinase"/>
    <property type="match status" value="1"/>
</dbReference>
<dbReference type="InterPro" id="IPR036426">
    <property type="entry name" value="Bulb-type_lectin_dom_sf"/>
</dbReference>
<dbReference type="InterPro" id="IPR024171">
    <property type="entry name" value="SRK-like_kinase"/>
</dbReference>
<evidence type="ECO:0000259" key="21">
    <source>
        <dbReference type="PROSITE" id="PS50011"/>
    </source>
</evidence>
<dbReference type="InterPro" id="IPR003609">
    <property type="entry name" value="Pan_app"/>
</dbReference>
<dbReference type="Pfam" id="PF00954">
    <property type="entry name" value="S_locus_glycop"/>
    <property type="match status" value="1"/>
</dbReference>
<dbReference type="EC" id="2.7.11.1" evidence="17"/>
<dbReference type="CDD" id="cd01098">
    <property type="entry name" value="PAN_AP_plant"/>
    <property type="match status" value="1"/>
</dbReference>
<dbReference type="SMART" id="SM00181">
    <property type="entry name" value="EGF"/>
    <property type="match status" value="1"/>
</dbReference>
<dbReference type="Pfam" id="PF01453">
    <property type="entry name" value="B_lectin"/>
    <property type="match status" value="1"/>
</dbReference>
<dbReference type="PANTHER" id="PTHR47974:SF4">
    <property type="entry name" value="RECEPTOR-LIKE SERINE_THREONINE-PROTEIN KINASE"/>
    <property type="match status" value="1"/>
</dbReference>
<evidence type="ECO:0000256" key="16">
    <source>
        <dbReference type="ARBA" id="ARBA00048679"/>
    </source>
</evidence>
<dbReference type="Gene3D" id="2.90.10.10">
    <property type="entry name" value="Bulb-type lectin domain"/>
    <property type="match status" value="1"/>
</dbReference>
<feature type="domain" description="Bulb-type lectin" evidence="23">
    <location>
        <begin position="18"/>
        <end position="146"/>
    </location>
</feature>
<dbReference type="SMART" id="SM00220">
    <property type="entry name" value="S_TKc"/>
    <property type="match status" value="1"/>
</dbReference>
<reference evidence="25" key="1">
    <citation type="submission" date="2020-01" db="EMBL/GenBank/DDBJ databases">
        <title>Genome sequence of Kobresia littledalei, the first chromosome-level genome in the family Cyperaceae.</title>
        <authorList>
            <person name="Qu G."/>
        </authorList>
    </citation>
    <scope>NUCLEOTIDE SEQUENCE</scope>
    <source>
        <strain evidence="25">C.B.Clarke</strain>
        <tissue evidence="25">Leaf</tissue>
    </source>
</reference>
<evidence type="ECO:0000256" key="7">
    <source>
        <dbReference type="ARBA" id="ARBA00022741"/>
    </source>
</evidence>
<dbReference type="EMBL" id="SWLB01000010">
    <property type="protein sequence ID" value="KAF3333587.1"/>
    <property type="molecule type" value="Genomic_DNA"/>
</dbReference>
<evidence type="ECO:0000256" key="20">
    <source>
        <dbReference type="SAM" id="Phobius"/>
    </source>
</evidence>
<dbReference type="SMART" id="SM00473">
    <property type="entry name" value="PAN_AP"/>
    <property type="match status" value="1"/>
</dbReference>
<feature type="binding site" evidence="19">
    <location>
        <position position="541"/>
    </location>
    <ligand>
        <name>ATP</name>
        <dbReference type="ChEBI" id="CHEBI:30616"/>
    </ligand>
</feature>
<dbReference type="Proteomes" id="UP000623129">
    <property type="component" value="Unassembled WGS sequence"/>
</dbReference>
<dbReference type="PROSITE" id="PS50026">
    <property type="entry name" value="EGF_3"/>
    <property type="match status" value="1"/>
</dbReference>
<gene>
    <name evidence="25" type="ORF">FCM35_KLT01278</name>
</gene>
<evidence type="ECO:0000259" key="24">
    <source>
        <dbReference type="PROSITE" id="PS50948"/>
    </source>
</evidence>